<reference evidence="2" key="1">
    <citation type="submission" date="2018-04" db="EMBL/GenBank/DDBJ databases">
        <title>Transcriptome assembly of Sipha flava.</title>
        <authorList>
            <person name="Scully E.D."/>
            <person name="Geib S.M."/>
            <person name="Palmer N.A."/>
            <person name="Koch K."/>
            <person name="Bradshaw J."/>
            <person name="Heng-Moss T."/>
            <person name="Sarath G."/>
        </authorList>
    </citation>
    <scope>NUCLEOTIDE SEQUENCE</scope>
</reference>
<feature type="region of interest" description="Disordered" evidence="1">
    <location>
        <begin position="53"/>
        <end position="72"/>
    </location>
</feature>
<evidence type="ECO:0000256" key="1">
    <source>
        <dbReference type="SAM" id="MobiDB-lite"/>
    </source>
</evidence>
<dbReference type="AlphaFoldDB" id="A0A2S2QUF3"/>
<dbReference type="EMBL" id="GGMS01012183">
    <property type="protein sequence ID" value="MBY81386.1"/>
    <property type="molecule type" value="Transcribed_RNA"/>
</dbReference>
<gene>
    <name evidence="2" type="ORF">g.183366</name>
</gene>
<name>A0A2S2QUF3_9HEMI</name>
<evidence type="ECO:0000313" key="2">
    <source>
        <dbReference type="EMBL" id="MBY81386.1"/>
    </source>
</evidence>
<organism evidence="2">
    <name type="scientific">Sipha flava</name>
    <name type="common">yellow sugarcane aphid</name>
    <dbReference type="NCBI Taxonomy" id="143950"/>
    <lineage>
        <taxon>Eukaryota</taxon>
        <taxon>Metazoa</taxon>
        <taxon>Ecdysozoa</taxon>
        <taxon>Arthropoda</taxon>
        <taxon>Hexapoda</taxon>
        <taxon>Insecta</taxon>
        <taxon>Pterygota</taxon>
        <taxon>Neoptera</taxon>
        <taxon>Paraneoptera</taxon>
        <taxon>Hemiptera</taxon>
        <taxon>Sternorrhyncha</taxon>
        <taxon>Aphidomorpha</taxon>
        <taxon>Aphidoidea</taxon>
        <taxon>Aphididae</taxon>
        <taxon>Sipha</taxon>
    </lineage>
</organism>
<accession>A0A2S2QUF3</accession>
<sequence length="147" mass="17021">MAAIHNSTPKDVQSKLLEALDLAVPPKRKPRLMDNPYYHRLLMPILQSVNLEVTDDHQPNPSTSDLPTPPLVSAFDAGSNESFVSPSMPNDADPDLYFFRIQQNMTMYKVKLEELNGIRLQRPRHQRKSLWTRFKDSARNFYNRILD</sequence>
<proteinExistence type="predicted"/>
<protein>
    <submittedName>
        <fullName evidence="2">Uncharacterized protein</fullName>
    </submittedName>
</protein>